<dbReference type="Pfam" id="PF14060">
    <property type="entry name" value="DUF4252"/>
    <property type="match status" value="1"/>
</dbReference>
<name>A0A3S9MYD1_9FLAO</name>
<keyword evidence="3" id="KW-1185">Reference proteome</keyword>
<dbReference type="RefSeq" id="WP_126447317.1">
    <property type="nucleotide sequence ID" value="NZ_CP034549.1"/>
</dbReference>
<protein>
    <submittedName>
        <fullName evidence="2">DUF4252 domain-containing protein</fullName>
    </submittedName>
</protein>
<evidence type="ECO:0000256" key="1">
    <source>
        <dbReference type="SAM" id="SignalP"/>
    </source>
</evidence>
<dbReference type="Proteomes" id="UP000279600">
    <property type="component" value="Chromosome"/>
</dbReference>
<dbReference type="InterPro" id="IPR025348">
    <property type="entry name" value="DUF4252"/>
</dbReference>
<proteinExistence type="predicted"/>
<keyword evidence="1" id="KW-0732">Signal</keyword>
<organism evidence="2 3">
    <name type="scientific">Nonlabens ponticola</name>
    <dbReference type="NCBI Taxonomy" id="2496866"/>
    <lineage>
        <taxon>Bacteria</taxon>
        <taxon>Pseudomonadati</taxon>
        <taxon>Bacteroidota</taxon>
        <taxon>Flavobacteriia</taxon>
        <taxon>Flavobacteriales</taxon>
        <taxon>Flavobacteriaceae</taxon>
        <taxon>Nonlabens</taxon>
    </lineage>
</organism>
<dbReference type="KEGG" id="noj:EJ995_07900"/>
<dbReference type="EMBL" id="CP034549">
    <property type="protein sequence ID" value="AZQ44157.1"/>
    <property type="molecule type" value="Genomic_DNA"/>
</dbReference>
<feature type="chain" id="PRO_5019247447" evidence="1">
    <location>
        <begin position="20"/>
        <end position="173"/>
    </location>
</feature>
<evidence type="ECO:0000313" key="2">
    <source>
        <dbReference type="EMBL" id="AZQ44157.1"/>
    </source>
</evidence>
<gene>
    <name evidence="2" type="ORF">EJ995_07900</name>
</gene>
<feature type="signal peptide" evidence="1">
    <location>
        <begin position="1"/>
        <end position="19"/>
    </location>
</feature>
<dbReference type="OrthoDB" id="705638at2"/>
<reference evidence="2 3" key="1">
    <citation type="submission" date="2018-12" db="EMBL/GenBank/DDBJ databases">
        <title>Complete genome of Nonlabens sp. MJ115.</title>
        <authorList>
            <person name="Choi H.S."/>
            <person name="Jung J."/>
        </authorList>
    </citation>
    <scope>NUCLEOTIDE SEQUENCE [LARGE SCALE GENOMIC DNA]</scope>
    <source>
        <strain evidence="2 3">MJ115</strain>
    </source>
</reference>
<dbReference type="AlphaFoldDB" id="A0A3S9MYD1"/>
<sequence>MKNLLYIATFILAGMTATAQNFNKVGNLPKVSETYITGEMFKMISGIDSEDPEFNELMKSVGNLTELRVYTTQNASSAIQMKKFTDDFVTTSKMPLLMSVKEGNQKFTFHARKGSSDSKVKNLVMFIEGMDNNMADSVLLVISGDIDLNQIAKITEKMDVPGQRQIEKATKGN</sequence>
<accession>A0A3S9MYD1</accession>
<evidence type="ECO:0000313" key="3">
    <source>
        <dbReference type="Proteomes" id="UP000279600"/>
    </source>
</evidence>